<evidence type="ECO:0000256" key="2">
    <source>
        <dbReference type="ARBA" id="ARBA00022692"/>
    </source>
</evidence>
<protein>
    <recommendedName>
        <fullName evidence="6">O-antigen ligase-related domain-containing protein</fullName>
    </recommendedName>
</protein>
<feature type="domain" description="O-antigen ligase-related" evidence="6">
    <location>
        <begin position="75"/>
        <end position="211"/>
    </location>
</feature>
<dbReference type="Proteomes" id="UP000886069">
    <property type="component" value="Unassembled WGS sequence"/>
</dbReference>
<feature type="transmembrane region" description="Helical" evidence="5">
    <location>
        <begin position="71"/>
        <end position="91"/>
    </location>
</feature>
<dbReference type="PANTHER" id="PTHR37422:SF13">
    <property type="entry name" value="LIPOPOLYSACCHARIDE BIOSYNTHESIS PROTEIN PA4999-RELATED"/>
    <property type="match status" value="1"/>
</dbReference>
<evidence type="ECO:0000259" key="6">
    <source>
        <dbReference type="Pfam" id="PF04932"/>
    </source>
</evidence>
<keyword evidence="3 5" id="KW-1133">Transmembrane helix</keyword>
<dbReference type="PANTHER" id="PTHR37422">
    <property type="entry name" value="TEICHURONIC ACID BIOSYNTHESIS PROTEIN TUAE"/>
    <property type="match status" value="1"/>
</dbReference>
<dbReference type="InterPro" id="IPR051533">
    <property type="entry name" value="WaaL-like"/>
</dbReference>
<evidence type="ECO:0000256" key="1">
    <source>
        <dbReference type="ARBA" id="ARBA00004141"/>
    </source>
</evidence>
<dbReference type="InterPro" id="IPR007016">
    <property type="entry name" value="O-antigen_ligase-rel_domated"/>
</dbReference>
<proteinExistence type="predicted"/>
<dbReference type="AlphaFoldDB" id="A0A7V2F320"/>
<name>A0A7V2F320_UNCEI</name>
<dbReference type="EMBL" id="DSEC01000216">
    <property type="protein sequence ID" value="HER43415.1"/>
    <property type="molecule type" value="Genomic_DNA"/>
</dbReference>
<sequence>RNRLFWTLLVSASASGLYGVLVFLLGRGDGTLGRTSGSFSNAMTFGGVMLLLCSLFFSMAVSGGVRRRIRLAALAAFAVTLAALFFSFTRSSWLGMMCAATAVLLLQRRRFLPLFLLLVLLAYLLMPAPYKGRIESIWDPSFRTNVERMQMIRGGWSIFADHWIIGVGPIDLAPLYEERKPEGAVHVYGHLHNNFVNIAVTTGTIGLIAFLCFWCAVFRLMAGNLRSGIPPPERAWVAGSIGAVAGFLVNGLFEWNFADAEVITLVYIIIGSNAAVRAGLAGSKTGPEQPAGGRRD</sequence>
<dbReference type="Pfam" id="PF04932">
    <property type="entry name" value="Wzy_C"/>
    <property type="match status" value="1"/>
</dbReference>
<dbReference type="GO" id="GO:0016020">
    <property type="term" value="C:membrane"/>
    <property type="evidence" value="ECO:0007669"/>
    <property type="project" value="UniProtKB-SubCell"/>
</dbReference>
<evidence type="ECO:0000313" key="7">
    <source>
        <dbReference type="EMBL" id="HER43415.1"/>
    </source>
</evidence>
<feature type="non-terminal residue" evidence="7">
    <location>
        <position position="1"/>
    </location>
</feature>
<feature type="transmembrane region" description="Helical" evidence="5">
    <location>
        <begin position="195"/>
        <end position="222"/>
    </location>
</feature>
<gene>
    <name evidence="7" type="ORF">ENO08_03040</name>
</gene>
<reference evidence="7" key="1">
    <citation type="journal article" date="2020" name="mSystems">
        <title>Genome- and Community-Level Interaction Insights into Carbon Utilization and Element Cycling Functions of Hydrothermarchaeota in Hydrothermal Sediment.</title>
        <authorList>
            <person name="Zhou Z."/>
            <person name="Liu Y."/>
            <person name="Xu W."/>
            <person name="Pan J."/>
            <person name="Luo Z.H."/>
            <person name="Li M."/>
        </authorList>
    </citation>
    <scope>NUCLEOTIDE SEQUENCE [LARGE SCALE GENOMIC DNA]</scope>
    <source>
        <strain evidence="7">SpSt-1233</strain>
    </source>
</reference>
<evidence type="ECO:0000256" key="5">
    <source>
        <dbReference type="SAM" id="Phobius"/>
    </source>
</evidence>
<feature type="transmembrane region" description="Helical" evidence="5">
    <location>
        <begin position="43"/>
        <end position="64"/>
    </location>
</feature>
<organism evidence="7">
    <name type="scientific">Eiseniibacteriota bacterium</name>
    <dbReference type="NCBI Taxonomy" id="2212470"/>
    <lineage>
        <taxon>Bacteria</taxon>
        <taxon>Candidatus Eiseniibacteriota</taxon>
    </lineage>
</organism>
<comment type="caution">
    <text evidence="7">The sequence shown here is derived from an EMBL/GenBank/DDBJ whole genome shotgun (WGS) entry which is preliminary data.</text>
</comment>
<keyword evidence="2 5" id="KW-0812">Transmembrane</keyword>
<keyword evidence="4 5" id="KW-0472">Membrane</keyword>
<comment type="subcellular location">
    <subcellularLocation>
        <location evidence="1">Membrane</location>
        <topology evidence="1">Multi-pass membrane protein</topology>
    </subcellularLocation>
</comment>
<evidence type="ECO:0000256" key="4">
    <source>
        <dbReference type="ARBA" id="ARBA00023136"/>
    </source>
</evidence>
<evidence type="ECO:0000256" key="3">
    <source>
        <dbReference type="ARBA" id="ARBA00022989"/>
    </source>
</evidence>
<feature type="transmembrane region" description="Helical" evidence="5">
    <location>
        <begin position="111"/>
        <end position="130"/>
    </location>
</feature>
<accession>A0A7V2F320</accession>